<sequence length="228" mass="23635">MSGKGRGLGIAAVVVGLVGLLSGVGGFVGARQGFGGSVVPGESMAPTHGPGDRVVFERLSGSDVRRGDVVVFSAPDRYGFDRLVMARVIGVGGDHVTCCRGTGADTRIAVNGKPLREPYLENPEASRGFVTPAYDVRVPKGRLFMLGDHRANARDARAFLDDRGGTLPESVIRGRVIDDYTVPVMLGSAMMLGALAVPTGVGLGIAAVVVRRRARSAAVSPAPWAVQG</sequence>
<evidence type="ECO:0000256" key="1">
    <source>
        <dbReference type="ARBA" id="ARBA00004401"/>
    </source>
</evidence>
<accession>A0A6G3WHP2</accession>
<keyword evidence="3" id="KW-0645">Protease</keyword>
<dbReference type="CDD" id="cd06530">
    <property type="entry name" value="S26_SPase_I"/>
    <property type="match status" value="1"/>
</dbReference>
<evidence type="ECO:0000256" key="3">
    <source>
        <dbReference type="RuleBase" id="RU362042"/>
    </source>
</evidence>
<dbReference type="GO" id="GO:0005886">
    <property type="term" value="C:plasma membrane"/>
    <property type="evidence" value="ECO:0007669"/>
    <property type="project" value="UniProtKB-SubCell"/>
</dbReference>
<gene>
    <name evidence="5" type="primary">lepB</name>
    <name evidence="5" type="ORF">G3M58_00225</name>
</gene>
<dbReference type="SUPFAM" id="SSF51306">
    <property type="entry name" value="LexA/Signal peptidase"/>
    <property type="match status" value="1"/>
</dbReference>
<feature type="transmembrane region" description="Helical" evidence="3">
    <location>
        <begin position="7"/>
        <end position="30"/>
    </location>
</feature>
<dbReference type="GO" id="GO:0006465">
    <property type="term" value="P:signal peptide processing"/>
    <property type="evidence" value="ECO:0007669"/>
    <property type="project" value="InterPro"/>
</dbReference>
<comment type="similarity">
    <text evidence="2 3">Belongs to the peptidase S26 family.</text>
</comment>
<proteinExistence type="inferred from homology"/>
<reference evidence="5" key="1">
    <citation type="submission" date="2020-01" db="EMBL/GenBank/DDBJ databases">
        <title>Insect and environment-associated Actinomycetes.</title>
        <authorList>
            <person name="Currrie C."/>
            <person name="Chevrette M."/>
            <person name="Carlson C."/>
            <person name="Stubbendieck R."/>
            <person name="Wendt-Pienkowski E."/>
        </authorList>
    </citation>
    <scope>NUCLEOTIDE SEQUENCE</scope>
    <source>
        <strain evidence="5">SID7499</strain>
    </source>
</reference>
<keyword evidence="3 5" id="KW-0378">Hydrolase</keyword>
<comment type="subcellular location">
    <subcellularLocation>
        <location evidence="1">Cell membrane</location>
        <topology evidence="1">Single-pass type II membrane protein</topology>
    </subcellularLocation>
    <subcellularLocation>
        <location evidence="3">Membrane</location>
        <topology evidence="3">Single-pass type II membrane protein</topology>
    </subcellularLocation>
</comment>
<dbReference type="EC" id="3.4.21.89" evidence="3"/>
<comment type="caution">
    <text evidence="5">The sequence shown here is derived from an EMBL/GenBank/DDBJ whole genome shotgun (WGS) entry which is preliminary data.</text>
</comment>
<name>A0A6G3WHP2_9ACTN</name>
<dbReference type="GO" id="GO:0009003">
    <property type="term" value="F:signal peptidase activity"/>
    <property type="evidence" value="ECO:0007669"/>
    <property type="project" value="UniProtKB-EC"/>
</dbReference>
<keyword evidence="3" id="KW-0812">Transmembrane</keyword>
<dbReference type="Pfam" id="PF10502">
    <property type="entry name" value="Peptidase_S26"/>
    <property type="match status" value="1"/>
</dbReference>
<dbReference type="PANTHER" id="PTHR43390:SF1">
    <property type="entry name" value="CHLOROPLAST PROCESSING PEPTIDASE"/>
    <property type="match status" value="1"/>
</dbReference>
<keyword evidence="3" id="KW-0472">Membrane</keyword>
<protein>
    <recommendedName>
        <fullName evidence="3">Signal peptidase I</fullName>
        <ecNumber evidence="3">3.4.21.89</ecNumber>
    </recommendedName>
</protein>
<organism evidence="5">
    <name type="scientific">Streptomyces sp. SID7499</name>
    <dbReference type="NCBI Taxonomy" id="2706086"/>
    <lineage>
        <taxon>Bacteria</taxon>
        <taxon>Bacillati</taxon>
        <taxon>Actinomycetota</taxon>
        <taxon>Actinomycetes</taxon>
        <taxon>Kitasatosporales</taxon>
        <taxon>Streptomycetaceae</taxon>
        <taxon>Streptomyces</taxon>
    </lineage>
</organism>
<comment type="catalytic activity">
    <reaction evidence="3">
        <text>Cleavage of hydrophobic, N-terminal signal or leader sequences from secreted and periplasmic proteins.</text>
        <dbReference type="EC" id="3.4.21.89"/>
    </reaction>
</comment>
<evidence type="ECO:0000256" key="2">
    <source>
        <dbReference type="ARBA" id="ARBA00009370"/>
    </source>
</evidence>
<dbReference type="InterPro" id="IPR036286">
    <property type="entry name" value="LexA/Signal_pep-like_sf"/>
</dbReference>
<dbReference type="InterPro" id="IPR000223">
    <property type="entry name" value="Pept_S26A_signal_pept_1"/>
</dbReference>
<dbReference type="NCBIfam" id="TIGR02227">
    <property type="entry name" value="sigpep_I_bact"/>
    <property type="match status" value="1"/>
</dbReference>
<keyword evidence="3" id="KW-1133">Transmembrane helix</keyword>
<dbReference type="Gene3D" id="2.10.109.10">
    <property type="entry name" value="Umud Fragment, subunit A"/>
    <property type="match status" value="1"/>
</dbReference>
<evidence type="ECO:0000259" key="4">
    <source>
        <dbReference type="Pfam" id="PF10502"/>
    </source>
</evidence>
<dbReference type="AlphaFoldDB" id="A0A6G3WHP2"/>
<dbReference type="EMBL" id="JAAGMN010000002">
    <property type="protein sequence ID" value="NEE04860.1"/>
    <property type="molecule type" value="Genomic_DNA"/>
</dbReference>
<dbReference type="PRINTS" id="PR00727">
    <property type="entry name" value="LEADERPTASE"/>
</dbReference>
<evidence type="ECO:0000313" key="5">
    <source>
        <dbReference type="EMBL" id="NEE04860.1"/>
    </source>
</evidence>
<dbReference type="PANTHER" id="PTHR43390">
    <property type="entry name" value="SIGNAL PEPTIDASE I"/>
    <property type="match status" value="1"/>
</dbReference>
<dbReference type="InterPro" id="IPR019533">
    <property type="entry name" value="Peptidase_S26"/>
</dbReference>
<comment type="caution">
    <text evidence="3">Lacks conserved residue(s) required for the propagation of feature annotation.</text>
</comment>
<dbReference type="GO" id="GO:0004252">
    <property type="term" value="F:serine-type endopeptidase activity"/>
    <property type="evidence" value="ECO:0007669"/>
    <property type="project" value="InterPro"/>
</dbReference>
<feature type="transmembrane region" description="Helical" evidence="3">
    <location>
        <begin position="189"/>
        <end position="210"/>
    </location>
</feature>
<feature type="domain" description="Peptidase S26" evidence="4">
    <location>
        <begin position="34"/>
        <end position="176"/>
    </location>
</feature>